<evidence type="ECO:0000313" key="31">
    <source>
        <dbReference type="Proteomes" id="UP001180020"/>
    </source>
</evidence>
<feature type="domain" description="KEN" evidence="29">
    <location>
        <begin position="744"/>
        <end position="875"/>
    </location>
</feature>
<dbReference type="FunFam" id="1.10.510.10:FF:000463">
    <property type="entry name" value="Serine/threonine-protein kinase/endoribonuclease IRE1a"/>
    <property type="match status" value="1"/>
</dbReference>
<comment type="catalytic activity">
    <reaction evidence="22">
        <text>L-threonyl-[protein] + ATP = O-phospho-L-threonyl-[protein] + ADP + H(+)</text>
        <dbReference type="Rhea" id="RHEA:46608"/>
        <dbReference type="Rhea" id="RHEA-COMP:11060"/>
        <dbReference type="Rhea" id="RHEA-COMP:11605"/>
        <dbReference type="ChEBI" id="CHEBI:15378"/>
        <dbReference type="ChEBI" id="CHEBI:30013"/>
        <dbReference type="ChEBI" id="CHEBI:30616"/>
        <dbReference type="ChEBI" id="CHEBI:61977"/>
        <dbReference type="ChEBI" id="CHEBI:456216"/>
        <dbReference type="EC" id="2.7.11.1"/>
    </reaction>
</comment>
<keyword evidence="12" id="KW-0067">ATP-binding</keyword>
<dbReference type="FunFam" id="3.30.200.20:FF:000077">
    <property type="entry name" value="Putative Serine/threonine-protein kinase/endoribonuclease IRE1"/>
    <property type="match status" value="1"/>
</dbReference>
<evidence type="ECO:0000256" key="9">
    <source>
        <dbReference type="ARBA" id="ARBA00022777"/>
    </source>
</evidence>
<evidence type="ECO:0000256" key="21">
    <source>
        <dbReference type="ARBA" id="ARBA00023268"/>
    </source>
</evidence>
<dbReference type="EMBL" id="JAUJYO010000015">
    <property type="protein sequence ID" value="KAK1296522.1"/>
    <property type="molecule type" value="Genomic_DNA"/>
</dbReference>
<dbReference type="GO" id="GO:0016787">
    <property type="term" value="F:hydrolase activity"/>
    <property type="evidence" value="ECO:0007669"/>
    <property type="project" value="UniProtKB-KW"/>
</dbReference>
<dbReference type="PROSITE" id="PS00108">
    <property type="entry name" value="PROTEIN_KINASE_ST"/>
    <property type="match status" value="1"/>
</dbReference>
<dbReference type="GO" id="GO:0051082">
    <property type="term" value="F:unfolded protein binding"/>
    <property type="evidence" value="ECO:0007669"/>
    <property type="project" value="TreeGrafter"/>
</dbReference>
<dbReference type="GO" id="GO:0008380">
    <property type="term" value="P:RNA splicing"/>
    <property type="evidence" value="ECO:0007669"/>
    <property type="project" value="UniProtKB-KW"/>
</dbReference>
<dbReference type="SUPFAM" id="SSF56112">
    <property type="entry name" value="Protein kinase-like (PK-like)"/>
    <property type="match status" value="1"/>
</dbReference>
<dbReference type="GO" id="GO:1990604">
    <property type="term" value="C:IRE1-TRAF2-ASK1 complex"/>
    <property type="evidence" value="ECO:0007669"/>
    <property type="project" value="TreeGrafter"/>
</dbReference>
<accession>A0AAV9D6N2</accession>
<evidence type="ECO:0000256" key="10">
    <source>
        <dbReference type="ARBA" id="ARBA00022801"/>
    </source>
</evidence>
<keyword evidence="13 26" id="KW-1133">Transmembrane helix</keyword>
<keyword evidence="7 27" id="KW-0732">Signal</keyword>
<evidence type="ECO:0000256" key="8">
    <source>
        <dbReference type="ARBA" id="ARBA00022741"/>
    </source>
</evidence>
<keyword evidence="5" id="KW-0808">Transferase</keyword>
<evidence type="ECO:0000256" key="27">
    <source>
        <dbReference type="SAM" id="SignalP"/>
    </source>
</evidence>
<evidence type="ECO:0000256" key="4">
    <source>
        <dbReference type="ARBA" id="ARBA00022664"/>
    </source>
</evidence>
<evidence type="ECO:0000256" key="2">
    <source>
        <dbReference type="ARBA" id="ARBA00012513"/>
    </source>
</evidence>
<feature type="transmembrane region" description="Helical" evidence="26">
    <location>
        <begin position="341"/>
        <end position="363"/>
    </location>
</feature>
<keyword evidence="8" id="KW-0547">Nucleotide-binding</keyword>
<dbReference type="InterPro" id="IPR011009">
    <property type="entry name" value="Kinase-like_dom_sf"/>
</dbReference>
<evidence type="ECO:0000256" key="25">
    <source>
        <dbReference type="SAM" id="MobiDB-lite"/>
    </source>
</evidence>
<name>A0AAV9D6N2_ACOCL</name>
<sequence>MKWPSVFALLLCSVSGLSLSSSNIRSVPAVISPDVPVPADPARDFAPARRSPLSTLHSSPDDVTAALHALNDGTIYLSDGKSHKIPLSFDPPSPPSLSAPTRGKRFHLTAEEIANSFRSVKDGVVFMGSKSTRADVVNTKTGLVVRSYTSDVPESGLDVLDDKKEEAVEEFVLWTTEYELKAVGADMKEELWSAKTYDLDISIKARHYPLLQASLWFDKLNEIPVIRHRRSSLLLGTDFQVLGMLDLSSNQWRAISHSGDPPALENLLPMEPKLQHGHELLSLPYVPDAFSLEAPNNHAIVTGPSQYLSDVGNSCSTNMGFSSNENVVGTKFYSGYPTPTILVALAIYFPVVVVILFVALQIFKIFKIDRQPIESEEKQPVVTKKRKSRKSGRSKKGVSVNGYDRDTPSENEDSENNGVTRAHGYDIDSFTRFVDSDSTCVGRRIGKLVVSNKEIAKGSNGTIVLEGSYDGRRVAVKRLVRTHHDIAYKEIQNLIASDHHPNIVRWYGVESDIDFVYLSLERCTCSLNDLIQVYSDSNMEMSSMFSEAPAPDVLDKNISQLEKIKGMKKDVELWNNGFPSTQLLKLMRDVVSGVVHLHELGIIHRDLKPQNVLISSSDTSVCAKLSDMGISKRLFGDMSSLSHHATGYGSSGWQAPEQLLNGRQTRAVDLFSLGCILFFCLTKGKHPFGTSFERDTNIVKNNVDLFLVEHIPEAVNLFAQMLDPNPENRPKALEVLQHPLFWSSDMRLSFLRDASDRVELEDRAYESDLLKALENIGPVAFGGKWGEKLHAAFISDMGRYRKYKFDCTRDLLRVIRNKFNHYRELSYELQEILGPVPEGFDGYFASRFPNLLIEVYKVMYRFCREDDCFRKYFNPTPI</sequence>
<evidence type="ECO:0000256" key="6">
    <source>
        <dbReference type="ARBA" id="ARBA00022692"/>
    </source>
</evidence>
<keyword evidence="21" id="KW-0511">Multifunctional enzyme</keyword>
<protein>
    <recommendedName>
        <fullName evidence="2">non-specific serine/threonine protein kinase</fullName>
        <ecNumber evidence="2">2.7.11.1</ecNumber>
    </recommendedName>
</protein>
<dbReference type="GO" id="GO:0004674">
    <property type="term" value="F:protein serine/threonine kinase activity"/>
    <property type="evidence" value="ECO:0007669"/>
    <property type="project" value="UniProtKB-KW"/>
</dbReference>
<evidence type="ECO:0000256" key="15">
    <source>
        <dbReference type="ARBA" id="ARBA00023136"/>
    </source>
</evidence>
<dbReference type="GO" id="GO:0005524">
    <property type="term" value="F:ATP binding"/>
    <property type="evidence" value="ECO:0007669"/>
    <property type="project" value="UniProtKB-KW"/>
</dbReference>
<evidence type="ECO:0000256" key="5">
    <source>
        <dbReference type="ARBA" id="ARBA00022679"/>
    </source>
</evidence>
<evidence type="ECO:0000256" key="23">
    <source>
        <dbReference type="ARBA" id="ARBA00048679"/>
    </source>
</evidence>
<keyword evidence="16" id="KW-1015">Disulfide bond</keyword>
<keyword evidence="15 26" id="KW-0472">Membrane</keyword>
<evidence type="ECO:0000256" key="3">
    <source>
        <dbReference type="ARBA" id="ARBA00022527"/>
    </source>
</evidence>
<evidence type="ECO:0000256" key="16">
    <source>
        <dbReference type="ARBA" id="ARBA00023157"/>
    </source>
</evidence>
<dbReference type="PROSITE" id="PS50011">
    <property type="entry name" value="PROTEIN_KINASE_DOM"/>
    <property type="match status" value="1"/>
</dbReference>
<dbReference type="EC" id="2.7.11.1" evidence="2"/>
<evidence type="ECO:0000256" key="19">
    <source>
        <dbReference type="ARBA" id="ARBA00023187"/>
    </source>
</evidence>
<evidence type="ECO:0000256" key="26">
    <source>
        <dbReference type="SAM" id="Phobius"/>
    </source>
</evidence>
<keyword evidence="4" id="KW-0507">mRNA processing</keyword>
<dbReference type="GO" id="GO:0006397">
    <property type="term" value="P:mRNA processing"/>
    <property type="evidence" value="ECO:0007669"/>
    <property type="project" value="UniProtKB-KW"/>
</dbReference>
<feature type="signal peptide" evidence="27">
    <location>
        <begin position="1"/>
        <end position="20"/>
    </location>
</feature>
<dbReference type="FunFam" id="1.20.1440.180:FF:000002">
    <property type="entry name" value="Serine/threonine-protein kinase/endoribonuclease IRE1"/>
    <property type="match status" value="1"/>
</dbReference>
<dbReference type="Gene3D" id="1.10.510.10">
    <property type="entry name" value="Transferase(Phosphotransferase) domain 1"/>
    <property type="match status" value="1"/>
</dbReference>
<dbReference type="InterPro" id="IPR000719">
    <property type="entry name" value="Prot_kinase_dom"/>
</dbReference>
<evidence type="ECO:0000256" key="18">
    <source>
        <dbReference type="ARBA" id="ARBA00023180"/>
    </source>
</evidence>
<feature type="region of interest" description="Disordered" evidence="25">
    <location>
        <begin position="376"/>
        <end position="420"/>
    </location>
</feature>
<keyword evidence="6 26" id="KW-0812">Transmembrane</keyword>
<evidence type="ECO:0000256" key="24">
    <source>
        <dbReference type="ARBA" id="ARBA00065357"/>
    </source>
</evidence>
<dbReference type="SMART" id="SM00220">
    <property type="entry name" value="S_TKc"/>
    <property type="match status" value="1"/>
</dbReference>
<evidence type="ECO:0000256" key="12">
    <source>
        <dbReference type="ARBA" id="ARBA00022840"/>
    </source>
</evidence>
<dbReference type="CDD" id="cd10422">
    <property type="entry name" value="RNase_Ire1"/>
    <property type="match status" value="1"/>
</dbReference>
<dbReference type="PANTHER" id="PTHR13954">
    <property type="entry name" value="IRE1-RELATED"/>
    <property type="match status" value="1"/>
</dbReference>
<comment type="subunit">
    <text evidence="24">Homodimer; disulfide-linked. Dimer formation is driven by hydrophobic interactions within the N-terminal luminal domains and stabilized by disulfide bridges.</text>
</comment>
<dbReference type="PANTHER" id="PTHR13954:SF6">
    <property type="entry name" value="NON-SPECIFIC SERINE_THREONINE PROTEIN KINASE"/>
    <property type="match status" value="1"/>
</dbReference>
<comment type="catalytic activity">
    <reaction evidence="23">
        <text>L-seryl-[protein] + ATP = O-phospho-L-seryl-[protein] + ADP + H(+)</text>
        <dbReference type="Rhea" id="RHEA:17989"/>
        <dbReference type="Rhea" id="RHEA-COMP:9863"/>
        <dbReference type="Rhea" id="RHEA-COMP:11604"/>
        <dbReference type="ChEBI" id="CHEBI:15378"/>
        <dbReference type="ChEBI" id="CHEBI:29999"/>
        <dbReference type="ChEBI" id="CHEBI:30616"/>
        <dbReference type="ChEBI" id="CHEBI:83421"/>
        <dbReference type="ChEBI" id="CHEBI:456216"/>
        <dbReference type="EC" id="2.7.11.1"/>
    </reaction>
</comment>
<dbReference type="AlphaFoldDB" id="A0AAV9D6N2"/>
<dbReference type="InterPro" id="IPR045133">
    <property type="entry name" value="IRE1/2-like"/>
</dbReference>
<proteinExistence type="predicted"/>
<feature type="chain" id="PRO_5043888744" description="non-specific serine/threonine protein kinase" evidence="27">
    <location>
        <begin position="21"/>
        <end position="878"/>
    </location>
</feature>
<dbReference type="GO" id="GO:0036498">
    <property type="term" value="P:IRE1-mediated unfolded protein response"/>
    <property type="evidence" value="ECO:0007669"/>
    <property type="project" value="TreeGrafter"/>
</dbReference>
<dbReference type="Pfam" id="PF00069">
    <property type="entry name" value="Pkinase"/>
    <property type="match status" value="1"/>
</dbReference>
<comment type="caution">
    <text evidence="30">The sequence shown here is derived from an EMBL/GenBank/DDBJ whole genome shotgun (WGS) entry which is preliminary data.</text>
</comment>
<dbReference type="Gene3D" id="3.30.200.20">
    <property type="entry name" value="Phosphorylase Kinase, domain 1"/>
    <property type="match status" value="1"/>
</dbReference>
<evidence type="ECO:0000256" key="17">
    <source>
        <dbReference type="ARBA" id="ARBA00023163"/>
    </source>
</evidence>
<dbReference type="InterPro" id="IPR038357">
    <property type="entry name" value="KEN_sf"/>
</dbReference>
<keyword evidence="17" id="KW-0804">Transcription</keyword>
<evidence type="ECO:0000256" key="11">
    <source>
        <dbReference type="ARBA" id="ARBA00022824"/>
    </source>
</evidence>
<evidence type="ECO:0000256" key="20">
    <source>
        <dbReference type="ARBA" id="ARBA00023230"/>
    </source>
</evidence>
<keyword evidence="10" id="KW-0378">Hydrolase</keyword>
<feature type="compositionally biased region" description="Basic residues" evidence="25">
    <location>
        <begin position="383"/>
        <end position="396"/>
    </location>
</feature>
<keyword evidence="11" id="KW-0256">Endoplasmic reticulum</keyword>
<keyword evidence="31" id="KW-1185">Reference proteome</keyword>
<reference evidence="30" key="1">
    <citation type="journal article" date="2023" name="Nat. Commun.">
        <title>Diploid and tetraploid genomes of Acorus and the evolution of monocots.</title>
        <authorList>
            <person name="Ma L."/>
            <person name="Liu K.W."/>
            <person name="Li Z."/>
            <person name="Hsiao Y.Y."/>
            <person name="Qi Y."/>
            <person name="Fu T."/>
            <person name="Tang G.D."/>
            <person name="Zhang D."/>
            <person name="Sun W.H."/>
            <person name="Liu D.K."/>
            <person name="Li Y."/>
            <person name="Chen G.Z."/>
            <person name="Liu X.D."/>
            <person name="Liao X.Y."/>
            <person name="Jiang Y.T."/>
            <person name="Yu X."/>
            <person name="Hao Y."/>
            <person name="Huang J."/>
            <person name="Zhao X.W."/>
            <person name="Ke S."/>
            <person name="Chen Y.Y."/>
            <person name="Wu W.L."/>
            <person name="Hsu J.L."/>
            <person name="Lin Y.F."/>
            <person name="Huang M.D."/>
            <person name="Li C.Y."/>
            <person name="Huang L."/>
            <person name="Wang Z.W."/>
            <person name="Zhao X."/>
            <person name="Zhong W.Y."/>
            <person name="Peng D.H."/>
            <person name="Ahmad S."/>
            <person name="Lan S."/>
            <person name="Zhang J.S."/>
            <person name="Tsai W.C."/>
            <person name="Van de Peer Y."/>
            <person name="Liu Z.J."/>
        </authorList>
    </citation>
    <scope>NUCLEOTIDE SEQUENCE</scope>
    <source>
        <strain evidence="30">CP</strain>
    </source>
</reference>
<evidence type="ECO:0000313" key="30">
    <source>
        <dbReference type="EMBL" id="KAK1296522.1"/>
    </source>
</evidence>
<evidence type="ECO:0000256" key="22">
    <source>
        <dbReference type="ARBA" id="ARBA00047899"/>
    </source>
</evidence>
<keyword evidence="9 30" id="KW-0418">Kinase</keyword>
<dbReference type="PROSITE" id="PS51392">
    <property type="entry name" value="KEN"/>
    <property type="match status" value="1"/>
</dbReference>
<dbReference type="SMART" id="SM00580">
    <property type="entry name" value="PUG"/>
    <property type="match status" value="1"/>
</dbReference>
<keyword evidence="3" id="KW-0723">Serine/threonine-protein kinase</keyword>
<dbReference type="InterPro" id="IPR010513">
    <property type="entry name" value="KEN_dom"/>
</dbReference>
<keyword evidence="14" id="KW-0805">Transcription regulation</keyword>
<keyword evidence="18" id="KW-0325">Glycoprotein</keyword>
<dbReference type="InterPro" id="IPR008271">
    <property type="entry name" value="Ser/Thr_kinase_AS"/>
</dbReference>
<reference evidence="30" key="2">
    <citation type="submission" date="2023-06" db="EMBL/GenBank/DDBJ databases">
        <authorList>
            <person name="Ma L."/>
            <person name="Liu K.-W."/>
            <person name="Li Z."/>
            <person name="Hsiao Y.-Y."/>
            <person name="Qi Y."/>
            <person name="Fu T."/>
            <person name="Tang G."/>
            <person name="Zhang D."/>
            <person name="Sun W.-H."/>
            <person name="Liu D.-K."/>
            <person name="Li Y."/>
            <person name="Chen G.-Z."/>
            <person name="Liu X.-D."/>
            <person name="Liao X.-Y."/>
            <person name="Jiang Y.-T."/>
            <person name="Yu X."/>
            <person name="Hao Y."/>
            <person name="Huang J."/>
            <person name="Zhao X.-W."/>
            <person name="Ke S."/>
            <person name="Chen Y.-Y."/>
            <person name="Wu W.-L."/>
            <person name="Hsu J.-L."/>
            <person name="Lin Y.-F."/>
            <person name="Huang M.-D."/>
            <person name="Li C.-Y."/>
            <person name="Huang L."/>
            <person name="Wang Z.-W."/>
            <person name="Zhao X."/>
            <person name="Zhong W.-Y."/>
            <person name="Peng D.-H."/>
            <person name="Ahmad S."/>
            <person name="Lan S."/>
            <person name="Zhang J.-S."/>
            <person name="Tsai W.-C."/>
            <person name="Van De Peer Y."/>
            <person name="Liu Z.-J."/>
        </authorList>
    </citation>
    <scope>NUCLEOTIDE SEQUENCE</scope>
    <source>
        <strain evidence="30">CP</strain>
        <tissue evidence="30">Leaves</tissue>
    </source>
</reference>
<keyword evidence="20" id="KW-0834">Unfolded protein response</keyword>
<comment type="subcellular location">
    <subcellularLocation>
        <location evidence="1">Endoplasmic reticulum membrane</location>
        <topology evidence="1">Single-pass type I membrane protein</topology>
    </subcellularLocation>
</comment>
<evidence type="ECO:0000256" key="14">
    <source>
        <dbReference type="ARBA" id="ARBA00023015"/>
    </source>
</evidence>
<organism evidence="30 31">
    <name type="scientific">Acorus calamus</name>
    <name type="common">Sweet flag</name>
    <dbReference type="NCBI Taxonomy" id="4465"/>
    <lineage>
        <taxon>Eukaryota</taxon>
        <taxon>Viridiplantae</taxon>
        <taxon>Streptophyta</taxon>
        <taxon>Embryophyta</taxon>
        <taxon>Tracheophyta</taxon>
        <taxon>Spermatophyta</taxon>
        <taxon>Magnoliopsida</taxon>
        <taxon>Liliopsida</taxon>
        <taxon>Acoraceae</taxon>
        <taxon>Acorus</taxon>
    </lineage>
</organism>
<feature type="domain" description="Protein kinase" evidence="28">
    <location>
        <begin position="449"/>
        <end position="741"/>
    </location>
</feature>
<dbReference type="Pfam" id="PF06479">
    <property type="entry name" value="Ribonuc_2-5A"/>
    <property type="match status" value="1"/>
</dbReference>
<gene>
    <name evidence="30" type="primary">IRE1A</name>
    <name evidence="30" type="ORF">QJS10_CPB15g00210</name>
</gene>
<evidence type="ECO:0000259" key="28">
    <source>
        <dbReference type="PROSITE" id="PS50011"/>
    </source>
</evidence>
<evidence type="ECO:0000259" key="29">
    <source>
        <dbReference type="PROSITE" id="PS51392"/>
    </source>
</evidence>
<dbReference type="Gene3D" id="1.20.1440.180">
    <property type="entry name" value="KEN domain"/>
    <property type="match status" value="1"/>
</dbReference>
<keyword evidence="19" id="KW-0508">mRNA splicing</keyword>
<evidence type="ECO:0000256" key="7">
    <source>
        <dbReference type="ARBA" id="ARBA00022729"/>
    </source>
</evidence>
<dbReference type="Proteomes" id="UP001180020">
    <property type="component" value="Unassembled WGS sequence"/>
</dbReference>
<evidence type="ECO:0000256" key="13">
    <source>
        <dbReference type="ARBA" id="ARBA00022989"/>
    </source>
</evidence>
<dbReference type="GO" id="GO:0004521">
    <property type="term" value="F:RNA endonuclease activity"/>
    <property type="evidence" value="ECO:0007669"/>
    <property type="project" value="InterPro"/>
</dbReference>
<evidence type="ECO:0000256" key="1">
    <source>
        <dbReference type="ARBA" id="ARBA00004115"/>
    </source>
</evidence>